<dbReference type="RefSeq" id="XP_005822853.1">
    <property type="nucleotide sequence ID" value="XM_005822796.1"/>
</dbReference>
<dbReference type="GO" id="GO:0000028">
    <property type="term" value="P:ribosomal small subunit assembly"/>
    <property type="evidence" value="ECO:0007669"/>
    <property type="project" value="TreeGrafter"/>
</dbReference>
<evidence type="ECO:0000259" key="8">
    <source>
        <dbReference type="Pfam" id="PF04003"/>
    </source>
</evidence>
<feature type="domain" description="Small-subunit processome Utp12" evidence="8">
    <location>
        <begin position="738"/>
        <end position="842"/>
    </location>
</feature>
<dbReference type="PROSITE" id="PS50082">
    <property type="entry name" value="WD_REPEATS_2"/>
    <property type="match status" value="5"/>
</dbReference>
<dbReference type="KEGG" id="gtt:GUITHDRAFT_97713"/>
<dbReference type="Pfam" id="PF04003">
    <property type="entry name" value="Utp12"/>
    <property type="match status" value="1"/>
</dbReference>
<feature type="repeat" description="WD" evidence="6">
    <location>
        <begin position="140"/>
        <end position="174"/>
    </location>
</feature>
<evidence type="ECO:0000313" key="10">
    <source>
        <dbReference type="EnsemblProtists" id="EKX35873"/>
    </source>
</evidence>
<feature type="region of interest" description="Disordered" evidence="7">
    <location>
        <begin position="627"/>
        <end position="666"/>
    </location>
</feature>
<evidence type="ECO:0000256" key="1">
    <source>
        <dbReference type="ARBA" id="ARBA00004604"/>
    </source>
</evidence>
<dbReference type="EMBL" id="JH993083">
    <property type="protein sequence ID" value="EKX35873.1"/>
    <property type="molecule type" value="Genomic_DNA"/>
</dbReference>
<dbReference type="InterPro" id="IPR027145">
    <property type="entry name" value="PWP2"/>
</dbReference>
<dbReference type="GO" id="GO:0000462">
    <property type="term" value="P:maturation of SSU-rRNA from tricistronic rRNA transcript (SSU-rRNA, 5.8S rRNA, LSU-rRNA)"/>
    <property type="evidence" value="ECO:0007669"/>
    <property type="project" value="TreeGrafter"/>
</dbReference>
<dbReference type="EnsemblProtists" id="EKX35873">
    <property type="protein sequence ID" value="EKX35873"/>
    <property type="gene ID" value="GUITHDRAFT_97713"/>
</dbReference>
<evidence type="ECO:0000256" key="3">
    <source>
        <dbReference type="ARBA" id="ARBA00022574"/>
    </source>
</evidence>
<dbReference type="Gene3D" id="2.130.10.10">
    <property type="entry name" value="YVTN repeat-like/Quinoprotein amine dehydrogenase"/>
    <property type="match status" value="3"/>
</dbReference>
<dbReference type="InterPro" id="IPR001680">
    <property type="entry name" value="WD40_rpt"/>
</dbReference>
<dbReference type="eggNOG" id="KOG0291">
    <property type="taxonomic scope" value="Eukaryota"/>
</dbReference>
<evidence type="ECO:0000256" key="2">
    <source>
        <dbReference type="ARBA" id="ARBA00010226"/>
    </source>
</evidence>
<dbReference type="InterPro" id="IPR011047">
    <property type="entry name" value="Quinoprotein_ADH-like_sf"/>
</dbReference>
<dbReference type="OMA" id="VYEWQSE"/>
<dbReference type="GO" id="GO:0034388">
    <property type="term" value="C:Pwp2p-containing subcomplex of 90S preribosome"/>
    <property type="evidence" value="ECO:0007669"/>
    <property type="project" value="TreeGrafter"/>
</dbReference>
<reference evidence="9 11" key="1">
    <citation type="journal article" date="2012" name="Nature">
        <title>Algal genomes reveal evolutionary mosaicism and the fate of nucleomorphs.</title>
        <authorList>
            <consortium name="DOE Joint Genome Institute"/>
            <person name="Curtis B.A."/>
            <person name="Tanifuji G."/>
            <person name="Burki F."/>
            <person name="Gruber A."/>
            <person name="Irimia M."/>
            <person name="Maruyama S."/>
            <person name="Arias M.C."/>
            <person name="Ball S.G."/>
            <person name="Gile G.H."/>
            <person name="Hirakawa Y."/>
            <person name="Hopkins J.F."/>
            <person name="Kuo A."/>
            <person name="Rensing S.A."/>
            <person name="Schmutz J."/>
            <person name="Symeonidi A."/>
            <person name="Elias M."/>
            <person name="Eveleigh R.J."/>
            <person name="Herman E.K."/>
            <person name="Klute M.J."/>
            <person name="Nakayama T."/>
            <person name="Obornik M."/>
            <person name="Reyes-Prieto A."/>
            <person name="Armbrust E.V."/>
            <person name="Aves S.J."/>
            <person name="Beiko R.G."/>
            <person name="Coutinho P."/>
            <person name="Dacks J.B."/>
            <person name="Durnford D.G."/>
            <person name="Fast N.M."/>
            <person name="Green B.R."/>
            <person name="Grisdale C.J."/>
            <person name="Hempel F."/>
            <person name="Henrissat B."/>
            <person name="Hoppner M.P."/>
            <person name="Ishida K."/>
            <person name="Kim E."/>
            <person name="Koreny L."/>
            <person name="Kroth P.G."/>
            <person name="Liu Y."/>
            <person name="Malik S.B."/>
            <person name="Maier U.G."/>
            <person name="McRose D."/>
            <person name="Mock T."/>
            <person name="Neilson J.A."/>
            <person name="Onodera N.T."/>
            <person name="Poole A.M."/>
            <person name="Pritham E.J."/>
            <person name="Richards T.A."/>
            <person name="Rocap G."/>
            <person name="Roy S.W."/>
            <person name="Sarai C."/>
            <person name="Schaack S."/>
            <person name="Shirato S."/>
            <person name="Slamovits C.H."/>
            <person name="Spencer D.F."/>
            <person name="Suzuki S."/>
            <person name="Worden A.Z."/>
            <person name="Zauner S."/>
            <person name="Barry K."/>
            <person name="Bell C."/>
            <person name="Bharti A.K."/>
            <person name="Crow J.A."/>
            <person name="Grimwood J."/>
            <person name="Kramer R."/>
            <person name="Lindquist E."/>
            <person name="Lucas S."/>
            <person name="Salamov A."/>
            <person name="McFadden G.I."/>
            <person name="Lane C.E."/>
            <person name="Keeling P.J."/>
            <person name="Gray M.W."/>
            <person name="Grigoriev I.V."/>
            <person name="Archibald J.M."/>
        </authorList>
    </citation>
    <scope>NUCLEOTIDE SEQUENCE</scope>
    <source>
        <strain evidence="9 11">CCMP2712</strain>
    </source>
</reference>
<organism evidence="9">
    <name type="scientific">Guillardia theta (strain CCMP2712)</name>
    <name type="common">Cryptophyte</name>
    <dbReference type="NCBI Taxonomy" id="905079"/>
    <lineage>
        <taxon>Eukaryota</taxon>
        <taxon>Cryptophyceae</taxon>
        <taxon>Pyrenomonadales</taxon>
        <taxon>Geminigeraceae</taxon>
        <taxon>Guillardia</taxon>
    </lineage>
</organism>
<dbReference type="Pfam" id="PF00400">
    <property type="entry name" value="WD40"/>
    <property type="match status" value="5"/>
</dbReference>
<feature type="compositionally biased region" description="Basic and acidic residues" evidence="7">
    <location>
        <begin position="643"/>
        <end position="652"/>
    </location>
</feature>
<reference evidence="10" key="3">
    <citation type="submission" date="2016-03" db="UniProtKB">
        <authorList>
            <consortium name="EnsemblProtists"/>
        </authorList>
    </citation>
    <scope>IDENTIFICATION</scope>
</reference>
<dbReference type="GO" id="GO:0032040">
    <property type="term" value="C:small-subunit processome"/>
    <property type="evidence" value="ECO:0007669"/>
    <property type="project" value="TreeGrafter"/>
</dbReference>
<accession>L1II01</accession>
<protein>
    <recommendedName>
        <fullName evidence="8">Small-subunit processome Utp12 domain-containing protein</fullName>
    </recommendedName>
</protein>
<keyword evidence="5" id="KW-0539">Nucleus</keyword>
<feature type="repeat" description="WD" evidence="6">
    <location>
        <begin position="459"/>
        <end position="500"/>
    </location>
</feature>
<comment type="subcellular location">
    <subcellularLocation>
        <location evidence="1">Nucleus</location>
        <location evidence="1">Nucleolus</location>
    </subcellularLocation>
</comment>
<keyword evidence="4" id="KW-0677">Repeat</keyword>
<comment type="similarity">
    <text evidence="2">Belongs to the WD repeat PWP2 family.</text>
</comment>
<proteinExistence type="inferred from homology"/>
<sequence length="852" mass="94241">MRFGFKFSNLCGSVYSQGNLLFTPDGGSLLSPVGNRVTVFDLENSKSLTLPTENAKNIDCVALSPDGTVLITVDEEGRALLINFRRGSVLNYFNFKTRVSAILFSPCGKYFAVSHGKLVQVWMTPSLKREYAPFVLHRTYGGHFDEVVSLDWSTDSSYFISGSRDLTAKIFSLEPSPGFPVNFAGHKDTVIAAFLPKEEDTAYTVARDGCLVAWQKKEDVEDGGGGNRVGMKRHRTSGGWMLRERHFFHQGKVQCATIHKESSLLVVGFSSGIFGLYELPSCNNIHTLSISSQKINSVSINKSGEWLAFGSKKLGQLLVWEWQSETYVLKQQGHSQGMNCIDYSPNGSHMVSGGEDGKVKIWQCSTGFCFVTFTEHTGAVQSVKFLSKGNAVLSASLDGSVRAFDLVRYRNFRTMTTPKPTQFLSLAVDPSDEIVCAGTQDSFEIFVWSLKTGRLLEVLAGHEGPISCLSFNPIQPVLASSSWDKTVKLWDVFESKAATQTLQHNSDVLCVTYRPDGKELVSSALDGQIYIWNAIDANLLGTIEGRRDVMGGRKKSDRTKLASQASASSFSTLCYSADGKCLIAGGNTKWVCIYNISRKTCIKKFPISSNQSLDGILDQFNTRNMTEAGPLNEIDHDSEEEREDARGRKDETLPGAKRGQLTSSRKTAKAIRSTCLRFSPTGRAWAAATTEGLLIYSLDETSSFDPLDLDLDITPARIYKSLEDKEWLDAILMALRLNEASVLRSVYERVPKQDIPLLVSSIPAPYVKRMLDLVAVQASSSPHIEFHLQWAESLLLHHGAVVMQEFSTYSAPLRAMHMSFSRQMNDLSHMCNNNHYSLAFITSQAESDGQSL</sequence>
<evidence type="ECO:0000313" key="9">
    <source>
        <dbReference type="EMBL" id="EKX35873.1"/>
    </source>
</evidence>
<evidence type="ECO:0000256" key="5">
    <source>
        <dbReference type="ARBA" id="ARBA00023242"/>
    </source>
</evidence>
<keyword evidence="3 6" id="KW-0853">WD repeat</keyword>
<dbReference type="SUPFAM" id="SSF50998">
    <property type="entry name" value="Quinoprotein alcohol dehydrogenase-like"/>
    <property type="match status" value="2"/>
</dbReference>
<name>L1II01_GUITC</name>
<dbReference type="GeneID" id="17292590"/>
<evidence type="ECO:0000256" key="6">
    <source>
        <dbReference type="PROSITE-ProRule" id="PRU00221"/>
    </source>
</evidence>
<dbReference type="Proteomes" id="UP000011087">
    <property type="component" value="Unassembled WGS sequence"/>
</dbReference>
<feature type="repeat" description="WD" evidence="6">
    <location>
        <begin position="331"/>
        <end position="363"/>
    </location>
</feature>
<dbReference type="PANTHER" id="PTHR19858:SF0">
    <property type="entry name" value="PERIODIC TRYPTOPHAN PROTEIN 2 HOMOLOG"/>
    <property type="match status" value="1"/>
</dbReference>
<feature type="repeat" description="WD" evidence="6">
    <location>
        <begin position="373"/>
        <end position="414"/>
    </location>
</feature>
<dbReference type="SMART" id="SM00320">
    <property type="entry name" value="WD40"/>
    <property type="match status" value="13"/>
</dbReference>
<dbReference type="PROSITE" id="PS00678">
    <property type="entry name" value="WD_REPEATS_1"/>
    <property type="match status" value="1"/>
</dbReference>
<dbReference type="AlphaFoldDB" id="L1II01"/>
<dbReference type="InterPro" id="IPR019775">
    <property type="entry name" value="WD40_repeat_CS"/>
</dbReference>
<evidence type="ECO:0000256" key="7">
    <source>
        <dbReference type="SAM" id="MobiDB-lite"/>
    </source>
</evidence>
<keyword evidence="11" id="KW-1185">Reference proteome</keyword>
<dbReference type="PaxDb" id="55529-EKX35873"/>
<dbReference type="CDD" id="cd00200">
    <property type="entry name" value="WD40"/>
    <property type="match status" value="1"/>
</dbReference>
<dbReference type="InterPro" id="IPR020472">
    <property type="entry name" value="WD40_PAC1"/>
</dbReference>
<feature type="repeat" description="WD" evidence="6">
    <location>
        <begin position="501"/>
        <end position="542"/>
    </location>
</feature>
<reference evidence="11" key="2">
    <citation type="submission" date="2012-11" db="EMBL/GenBank/DDBJ databases">
        <authorList>
            <person name="Kuo A."/>
            <person name="Curtis B.A."/>
            <person name="Tanifuji G."/>
            <person name="Burki F."/>
            <person name="Gruber A."/>
            <person name="Irimia M."/>
            <person name="Maruyama S."/>
            <person name="Arias M.C."/>
            <person name="Ball S.G."/>
            <person name="Gile G.H."/>
            <person name="Hirakawa Y."/>
            <person name="Hopkins J.F."/>
            <person name="Rensing S.A."/>
            <person name="Schmutz J."/>
            <person name="Symeonidi A."/>
            <person name="Elias M."/>
            <person name="Eveleigh R.J."/>
            <person name="Herman E.K."/>
            <person name="Klute M.J."/>
            <person name="Nakayama T."/>
            <person name="Obornik M."/>
            <person name="Reyes-Prieto A."/>
            <person name="Armbrust E.V."/>
            <person name="Aves S.J."/>
            <person name="Beiko R.G."/>
            <person name="Coutinho P."/>
            <person name="Dacks J.B."/>
            <person name="Durnford D.G."/>
            <person name="Fast N.M."/>
            <person name="Green B.R."/>
            <person name="Grisdale C."/>
            <person name="Hempe F."/>
            <person name="Henrissat B."/>
            <person name="Hoppner M.P."/>
            <person name="Ishida K.-I."/>
            <person name="Kim E."/>
            <person name="Koreny L."/>
            <person name="Kroth P.G."/>
            <person name="Liu Y."/>
            <person name="Malik S.-B."/>
            <person name="Maier U.G."/>
            <person name="McRose D."/>
            <person name="Mock T."/>
            <person name="Neilson J.A."/>
            <person name="Onodera N.T."/>
            <person name="Poole A.M."/>
            <person name="Pritham E.J."/>
            <person name="Richards T.A."/>
            <person name="Rocap G."/>
            <person name="Roy S.W."/>
            <person name="Sarai C."/>
            <person name="Schaack S."/>
            <person name="Shirato S."/>
            <person name="Slamovits C.H."/>
            <person name="Spencer D.F."/>
            <person name="Suzuki S."/>
            <person name="Worden A.Z."/>
            <person name="Zauner S."/>
            <person name="Barry K."/>
            <person name="Bell C."/>
            <person name="Bharti A.K."/>
            <person name="Crow J.A."/>
            <person name="Grimwood J."/>
            <person name="Kramer R."/>
            <person name="Lindquist E."/>
            <person name="Lucas S."/>
            <person name="Salamov A."/>
            <person name="McFadden G.I."/>
            <person name="Lane C.E."/>
            <person name="Keeling P.J."/>
            <person name="Gray M.W."/>
            <person name="Grigoriev I.V."/>
            <person name="Archibald J.M."/>
        </authorList>
    </citation>
    <scope>NUCLEOTIDE SEQUENCE</scope>
    <source>
        <strain evidence="11">CCMP2712</strain>
    </source>
</reference>
<dbReference type="PROSITE" id="PS50294">
    <property type="entry name" value="WD_REPEATS_REGION"/>
    <property type="match status" value="5"/>
</dbReference>
<gene>
    <name evidence="9" type="ORF">GUITHDRAFT_97713</name>
</gene>
<dbReference type="OrthoDB" id="3142434at2759"/>
<dbReference type="InterPro" id="IPR015943">
    <property type="entry name" value="WD40/YVTN_repeat-like_dom_sf"/>
</dbReference>
<dbReference type="InterPro" id="IPR007148">
    <property type="entry name" value="SSU_processome_Utp12"/>
</dbReference>
<evidence type="ECO:0000256" key="4">
    <source>
        <dbReference type="ARBA" id="ARBA00022737"/>
    </source>
</evidence>
<evidence type="ECO:0000313" key="11">
    <source>
        <dbReference type="Proteomes" id="UP000011087"/>
    </source>
</evidence>
<dbReference type="PRINTS" id="PR00320">
    <property type="entry name" value="GPROTEINBRPT"/>
</dbReference>
<dbReference type="HOGENOM" id="CLU_010458_0_0_1"/>
<dbReference type="PANTHER" id="PTHR19858">
    <property type="entry name" value="WD40 REPEAT PROTEIN"/>
    <property type="match status" value="1"/>
</dbReference>
<dbReference type="STRING" id="905079.L1II01"/>